<dbReference type="NCBIfam" id="NF002975">
    <property type="entry name" value="PRK03661.1"/>
    <property type="match status" value="1"/>
</dbReference>
<comment type="caution">
    <text evidence="2">The sequence shown here is derived from an EMBL/GenBank/DDBJ whole genome shotgun (WGS) entry which is preliminary data.</text>
</comment>
<dbReference type="InterPro" id="IPR008136">
    <property type="entry name" value="CinA_C"/>
</dbReference>
<evidence type="ECO:0000313" key="3">
    <source>
        <dbReference type="Proteomes" id="UP000295135"/>
    </source>
</evidence>
<dbReference type="Gene3D" id="3.90.950.20">
    <property type="entry name" value="CinA-like"/>
    <property type="match status" value="1"/>
</dbReference>
<name>A0A4R3JXU7_9PROT</name>
<gene>
    <name evidence="2" type="ORF">EDC61_1056</name>
</gene>
<dbReference type="Proteomes" id="UP000295135">
    <property type="component" value="Unassembled WGS sequence"/>
</dbReference>
<dbReference type="InterPro" id="IPR036653">
    <property type="entry name" value="CinA-like_C"/>
</dbReference>
<accession>A0A4R3JXU7</accession>
<dbReference type="NCBIfam" id="TIGR00199">
    <property type="entry name" value="PncC_domain"/>
    <property type="match status" value="1"/>
</dbReference>
<dbReference type="RefSeq" id="WP_126463345.1">
    <property type="nucleotide sequence ID" value="NZ_AP018721.1"/>
</dbReference>
<dbReference type="EMBL" id="SLZY01000005">
    <property type="protein sequence ID" value="TCS72352.1"/>
    <property type="molecule type" value="Genomic_DNA"/>
</dbReference>
<reference evidence="2 3" key="1">
    <citation type="submission" date="2019-03" db="EMBL/GenBank/DDBJ databases">
        <title>Genomic Encyclopedia of Type Strains, Phase IV (KMG-IV): sequencing the most valuable type-strain genomes for metagenomic binning, comparative biology and taxonomic classification.</title>
        <authorList>
            <person name="Goeker M."/>
        </authorList>
    </citation>
    <scope>NUCLEOTIDE SEQUENCE [LARGE SCALE GENOMIC DNA]</scope>
    <source>
        <strain evidence="2 3">DSM 103923</strain>
    </source>
</reference>
<sequence length="164" mass="17269">MAVNELDTLSMQLGEALLARGWRLATAESCTGGWVAQAVTAIAGSSNWFDRGFVTYSNEAKQDMLAVRADSLARHGAVSEAVVREMVAGALARSRADLALAISGIAGPTGGSAEKPVGTVWIAWGLRDGVQRAQRFHFDGDRTAVRRQSVLAALQGGLSLLQSN</sequence>
<proteinExistence type="predicted"/>
<protein>
    <submittedName>
        <fullName evidence="2">Nicotinamide-nucleotide amidase</fullName>
    </submittedName>
</protein>
<evidence type="ECO:0000313" key="2">
    <source>
        <dbReference type="EMBL" id="TCS72352.1"/>
    </source>
</evidence>
<dbReference type="SUPFAM" id="SSF142433">
    <property type="entry name" value="CinA-like"/>
    <property type="match status" value="1"/>
</dbReference>
<keyword evidence="3" id="KW-1185">Reference proteome</keyword>
<evidence type="ECO:0000259" key="1">
    <source>
        <dbReference type="Pfam" id="PF02464"/>
    </source>
</evidence>
<dbReference type="AlphaFoldDB" id="A0A4R3JXU7"/>
<dbReference type="OrthoDB" id="9801454at2"/>
<feature type="domain" description="CinA C-terminal" evidence="1">
    <location>
        <begin position="8"/>
        <end position="155"/>
    </location>
</feature>
<dbReference type="Pfam" id="PF02464">
    <property type="entry name" value="CinA"/>
    <property type="match status" value="1"/>
</dbReference>
<organism evidence="2 3">
    <name type="scientific">Sulfuritortus calidifontis</name>
    <dbReference type="NCBI Taxonomy" id="1914471"/>
    <lineage>
        <taxon>Bacteria</taxon>
        <taxon>Pseudomonadati</taxon>
        <taxon>Pseudomonadota</taxon>
        <taxon>Betaproteobacteria</taxon>
        <taxon>Nitrosomonadales</taxon>
        <taxon>Thiobacillaceae</taxon>
        <taxon>Sulfuritortus</taxon>
    </lineage>
</organism>